<reference evidence="1 2" key="1">
    <citation type="submission" date="2016-07" db="EMBL/GenBank/DDBJ databases">
        <title>Draft genome sequence of Prauserella muralis DSM 45305, isolated from a mould-covered wall in an indoor environment.</title>
        <authorList>
            <person name="Ruckert C."/>
            <person name="Albersmeier A."/>
            <person name="Jiang C.-L."/>
            <person name="Jiang Y."/>
            <person name="Kalinowski J."/>
            <person name="Schneider O."/>
            <person name="Winkler A."/>
            <person name="Zotchev S.B."/>
        </authorList>
    </citation>
    <scope>NUCLEOTIDE SEQUENCE [LARGE SCALE GENOMIC DNA]</scope>
    <source>
        <strain evidence="1 2">DSM 45305</strain>
        <plasmid evidence="2">ppmurdsm45305</plasmid>
    </source>
</reference>
<dbReference type="EMBL" id="MASW01000024">
    <property type="protein sequence ID" value="PXY16559.1"/>
    <property type="molecule type" value="Genomic_DNA"/>
</dbReference>
<evidence type="ECO:0000313" key="1">
    <source>
        <dbReference type="EMBL" id="PXY16559.1"/>
    </source>
</evidence>
<geneLocation type="plasmid" evidence="2">
    <name>ppmurdsm45305</name>
</geneLocation>
<accession>A0A2V4ABT3</accession>
<sequence length="89" mass="9867">MSRGFAFQHTAHEVTPRWHRDVTKRFPPHPILDQAPVDRVPPVVQLDLGDQLLELGRSLQGHREVAVFVDRGDDGILAAGSMPTAIAHD</sequence>
<protein>
    <submittedName>
        <fullName evidence="1">Uncharacterized protein</fullName>
    </submittedName>
</protein>
<evidence type="ECO:0000313" key="2">
    <source>
        <dbReference type="Proteomes" id="UP000249915"/>
    </source>
</evidence>
<keyword evidence="1" id="KW-0614">Plasmid</keyword>
<gene>
    <name evidence="1" type="ORF">BAY60_35765</name>
</gene>
<name>A0A2V4ABT3_9PSEU</name>
<organism evidence="1 2">
    <name type="scientific">Prauserella muralis</name>
    <dbReference type="NCBI Taxonomy" id="588067"/>
    <lineage>
        <taxon>Bacteria</taxon>
        <taxon>Bacillati</taxon>
        <taxon>Actinomycetota</taxon>
        <taxon>Actinomycetes</taxon>
        <taxon>Pseudonocardiales</taxon>
        <taxon>Pseudonocardiaceae</taxon>
        <taxon>Prauserella</taxon>
    </lineage>
</organism>
<proteinExistence type="predicted"/>
<dbReference type="AlphaFoldDB" id="A0A2V4ABT3"/>
<dbReference type="Proteomes" id="UP000249915">
    <property type="component" value="Plasmid pPmurDSM45305"/>
</dbReference>
<comment type="caution">
    <text evidence="1">The sequence shown here is derived from an EMBL/GenBank/DDBJ whole genome shotgun (WGS) entry which is preliminary data.</text>
</comment>
<keyword evidence="2" id="KW-1185">Reference proteome</keyword>